<feature type="domain" description="DNA topoisomerase I catalytic core eukaryotic-type" evidence="7">
    <location>
        <begin position="90"/>
        <end position="257"/>
    </location>
</feature>
<dbReference type="GO" id="GO:0003917">
    <property type="term" value="F:DNA topoisomerase type I (single strand cut, ATP-independent) activity"/>
    <property type="evidence" value="ECO:0007669"/>
    <property type="project" value="UniProtKB-EC"/>
</dbReference>
<evidence type="ECO:0000256" key="5">
    <source>
        <dbReference type="ARBA" id="ARBA00023125"/>
    </source>
</evidence>
<dbReference type="PROSITE" id="PS52038">
    <property type="entry name" value="TOPO_IB_2"/>
    <property type="match status" value="1"/>
</dbReference>
<dbReference type="InterPro" id="IPR014711">
    <property type="entry name" value="TopoI_cat_a-hlx-sub_euk"/>
</dbReference>
<evidence type="ECO:0000259" key="8">
    <source>
        <dbReference type="Pfam" id="PF21338"/>
    </source>
</evidence>
<sequence length="322" mass="36041">MQDIPDLVYYPDDRPGISRRRCGRGFTYRAPDGTTIDDRAERRRLAALAVPPAYEDVWISPRSDGHLQASGRDVRRRKQYRYHPSWTEFRSARKFGDLAEFGDRLPGIRRRIARDLQGEAGDLDFAVAAVLAMIDRLSLRIGNAGYAEENGTYGATTLKRSHMRLGKRGLTLAFTAKGGLKVRREVRDARLQKVLHDLDDLPGSKLVGWVDEMGVAHEVTSTHVNRRLAEITGNARLTAKTFRTWNGSVAALHEASVAEKVTIKGMSEAAAKRLANTPAIARTSYIHPEVIALAEDPEALPQDLPQIRGLREDERRLMALIR</sequence>
<dbReference type="EMBL" id="RQXX01000004">
    <property type="protein sequence ID" value="RVV97519.1"/>
    <property type="molecule type" value="Genomic_DNA"/>
</dbReference>
<dbReference type="SUPFAM" id="SSF55869">
    <property type="entry name" value="DNA topoisomerase I domain"/>
    <property type="match status" value="1"/>
</dbReference>
<dbReference type="OrthoDB" id="9778962at2"/>
<dbReference type="PRINTS" id="PR00416">
    <property type="entry name" value="EUTPISMRASEI"/>
</dbReference>
<dbReference type="InterPro" id="IPR001631">
    <property type="entry name" value="TopoI"/>
</dbReference>
<dbReference type="Gene3D" id="3.30.66.10">
    <property type="entry name" value="DNA topoisomerase I domain"/>
    <property type="match status" value="1"/>
</dbReference>
<dbReference type="Pfam" id="PF21338">
    <property type="entry name" value="Top1B_N_bact"/>
    <property type="match status" value="1"/>
</dbReference>
<dbReference type="AlphaFoldDB" id="A0A438AFP2"/>
<dbReference type="Pfam" id="PF01028">
    <property type="entry name" value="Topoisom_I"/>
    <property type="match status" value="1"/>
</dbReference>
<evidence type="ECO:0000259" key="7">
    <source>
        <dbReference type="Pfam" id="PF01028"/>
    </source>
</evidence>
<dbReference type="InterPro" id="IPR011010">
    <property type="entry name" value="DNA_brk_join_enz"/>
</dbReference>
<keyword evidence="10" id="KW-1185">Reference proteome</keyword>
<dbReference type="InterPro" id="IPR035447">
    <property type="entry name" value="DNA_topo_I_N_sf"/>
</dbReference>
<dbReference type="Gene3D" id="1.10.132.120">
    <property type="match status" value="1"/>
</dbReference>
<evidence type="ECO:0000256" key="4">
    <source>
        <dbReference type="ARBA" id="ARBA00023029"/>
    </source>
</evidence>
<comment type="catalytic activity">
    <reaction evidence="1">
        <text>ATP-independent breakage of single-stranded DNA, followed by passage and rejoining.</text>
        <dbReference type="EC" id="5.6.2.1"/>
    </reaction>
</comment>
<keyword evidence="5" id="KW-0238">DNA-binding</keyword>
<name>A0A438AFP2_9RHOB</name>
<keyword evidence="4" id="KW-0799">Topoisomerase</keyword>
<organism evidence="9 10">
    <name type="scientific">Mesobaculum littorinae</name>
    <dbReference type="NCBI Taxonomy" id="2486419"/>
    <lineage>
        <taxon>Bacteria</taxon>
        <taxon>Pseudomonadati</taxon>
        <taxon>Pseudomonadota</taxon>
        <taxon>Alphaproteobacteria</taxon>
        <taxon>Rhodobacterales</taxon>
        <taxon>Roseobacteraceae</taxon>
        <taxon>Mesobaculum</taxon>
    </lineage>
</organism>
<dbReference type="InterPro" id="IPR049331">
    <property type="entry name" value="Top1B_N_bact"/>
</dbReference>
<comment type="similarity">
    <text evidence="2">Belongs to the type IB topoisomerase family.</text>
</comment>
<dbReference type="RefSeq" id="WP_127907115.1">
    <property type="nucleotide sequence ID" value="NZ_RQXX01000004.1"/>
</dbReference>
<dbReference type="GO" id="GO:0003677">
    <property type="term" value="F:DNA binding"/>
    <property type="evidence" value="ECO:0007669"/>
    <property type="project" value="UniProtKB-KW"/>
</dbReference>
<evidence type="ECO:0000256" key="6">
    <source>
        <dbReference type="ARBA" id="ARBA00023235"/>
    </source>
</evidence>
<proteinExistence type="inferred from homology"/>
<dbReference type="SUPFAM" id="SSF56349">
    <property type="entry name" value="DNA breaking-rejoining enzymes"/>
    <property type="match status" value="1"/>
</dbReference>
<evidence type="ECO:0000313" key="9">
    <source>
        <dbReference type="EMBL" id="RVV97519.1"/>
    </source>
</evidence>
<dbReference type="GO" id="GO:0006265">
    <property type="term" value="P:DNA topological change"/>
    <property type="evidence" value="ECO:0007669"/>
    <property type="project" value="InterPro"/>
</dbReference>
<dbReference type="Proteomes" id="UP000285908">
    <property type="component" value="Unassembled WGS sequence"/>
</dbReference>
<feature type="domain" description="DNA topoisomerase IB N-terminal" evidence="8">
    <location>
        <begin position="25"/>
        <end position="73"/>
    </location>
</feature>
<dbReference type="EC" id="5.6.2.1" evidence="3"/>
<reference evidence="9 10" key="1">
    <citation type="submission" date="2018-11" db="EMBL/GenBank/DDBJ databases">
        <title>Mesobaculum littorinae gen. nov., sp. nov., isolated from Littorina scabra that represents a novel genus of the order Rhodobacteraceae.</title>
        <authorList>
            <person name="Li F."/>
        </authorList>
    </citation>
    <scope>NUCLEOTIDE SEQUENCE [LARGE SCALE GENOMIC DNA]</scope>
    <source>
        <strain evidence="9 10">M0103</strain>
    </source>
</reference>
<evidence type="ECO:0000313" key="10">
    <source>
        <dbReference type="Proteomes" id="UP000285908"/>
    </source>
</evidence>
<dbReference type="InterPro" id="IPR013500">
    <property type="entry name" value="TopoI_cat_euk"/>
</dbReference>
<accession>A0A438AFP2</accession>
<evidence type="ECO:0000256" key="3">
    <source>
        <dbReference type="ARBA" id="ARBA00012891"/>
    </source>
</evidence>
<dbReference type="Gene3D" id="3.90.15.10">
    <property type="entry name" value="Topoisomerase I, Chain A, domain 3"/>
    <property type="match status" value="1"/>
</dbReference>
<evidence type="ECO:0000256" key="1">
    <source>
        <dbReference type="ARBA" id="ARBA00000213"/>
    </source>
</evidence>
<keyword evidence="6 9" id="KW-0413">Isomerase</keyword>
<comment type="caution">
    <text evidence="9">The sequence shown here is derived from an EMBL/GenBank/DDBJ whole genome shotgun (WGS) entry which is preliminary data.</text>
</comment>
<evidence type="ECO:0000256" key="2">
    <source>
        <dbReference type="ARBA" id="ARBA00006645"/>
    </source>
</evidence>
<protein>
    <recommendedName>
        <fullName evidence="3">DNA topoisomerase</fullName>
        <ecNumber evidence="3">5.6.2.1</ecNumber>
    </recommendedName>
</protein>
<gene>
    <name evidence="9" type="ORF">EKE94_13335</name>
</gene>